<dbReference type="Pfam" id="PF00276">
    <property type="entry name" value="Ribosomal_L23"/>
    <property type="match status" value="1"/>
</dbReference>
<evidence type="ECO:0000313" key="5">
    <source>
        <dbReference type="EMBL" id="PJE51386.1"/>
    </source>
</evidence>
<dbReference type="NCBIfam" id="NF004363">
    <property type="entry name" value="PRK05738.2-4"/>
    <property type="match status" value="1"/>
</dbReference>
<dbReference type="InterPro" id="IPR012678">
    <property type="entry name" value="Ribosomal_uL23/eL15/eS24_sf"/>
</dbReference>
<dbReference type="GO" id="GO:0005840">
    <property type="term" value="C:ribosome"/>
    <property type="evidence" value="ECO:0007669"/>
    <property type="project" value="UniProtKB-KW"/>
</dbReference>
<dbReference type="GO" id="GO:1990904">
    <property type="term" value="C:ribonucleoprotein complex"/>
    <property type="evidence" value="ECO:0007669"/>
    <property type="project" value="UniProtKB-KW"/>
</dbReference>
<reference evidence="5 6" key="1">
    <citation type="submission" date="2017-09" db="EMBL/GenBank/DDBJ databases">
        <title>Depth-based differentiation of microbial function through sediment-hosted aquifers and enrichment of novel symbionts in the deep terrestrial subsurface.</title>
        <authorList>
            <person name="Probst A.J."/>
            <person name="Ladd B."/>
            <person name="Jarett J.K."/>
            <person name="Geller-Mcgrath D.E."/>
            <person name="Sieber C.M."/>
            <person name="Emerson J.B."/>
            <person name="Anantharaman K."/>
            <person name="Thomas B.C."/>
            <person name="Malmstrom R."/>
            <person name="Stieglmeier M."/>
            <person name="Klingl A."/>
            <person name="Woyke T."/>
            <person name="Ryan C.M."/>
            <person name="Banfield J.F."/>
        </authorList>
    </citation>
    <scope>NUCLEOTIDE SEQUENCE [LARGE SCALE GENOMIC DNA]</scope>
    <source>
        <strain evidence="5">CG10_big_fil_rev_8_21_14_0_10_36_16</strain>
    </source>
</reference>
<evidence type="ECO:0000256" key="1">
    <source>
        <dbReference type="ARBA" id="ARBA00006700"/>
    </source>
</evidence>
<dbReference type="Proteomes" id="UP000228496">
    <property type="component" value="Unassembled WGS sequence"/>
</dbReference>
<organism evidence="5 6">
    <name type="scientific">Candidatus Yanofskybacteria bacterium CG10_big_fil_rev_8_21_14_0_10_36_16</name>
    <dbReference type="NCBI Taxonomy" id="1975096"/>
    <lineage>
        <taxon>Bacteria</taxon>
        <taxon>Candidatus Yanofskyibacteriota</taxon>
    </lineage>
</organism>
<protein>
    <recommendedName>
        <fullName evidence="4">50S ribosomal protein L23</fullName>
    </recommendedName>
</protein>
<name>A0A2J0Q8B8_9BACT</name>
<evidence type="ECO:0000256" key="2">
    <source>
        <dbReference type="ARBA" id="ARBA00022980"/>
    </source>
</evidence>
<accession>A0A2J0Q8B8</accession>
<evidence type="ECO:0000313" key="6">
    <source>
        <dbReference type="Proteomes" id="UP000228496"/>
    </source>
</evidence>
<dbReference type="InterPro" id="IPR012677">
    <property type="entry name" value="Nucleotide-bd_a/b_plait_sf"/>
</dbReference>
<comment type="caution">
    <text evidence="5">The sequence shown here is derived from an EMBL/GenBank/DDBJ whole genome shotgun (WGS) entry which is preliminary data.</text>
</comment>
<evidence type="ECO:0000256" key="3">
    <source>
        <dbReference type="ARBA" id="ARBA00023274"/>
    </source>
</evidence>
<dbReference type="GO" id="GO:0006412">
    <property type="term" value="P:translation"/>
    <property type="evidence" value="ECO:0007669"/>
    <property type="project" value="InterPro"/>
</dbReference>
<dbReference type="SUPFAM" id="SSF54189">
    <property type="entry name" value="Ribosomal proteins S24e, L23 and L15e"/>
    <property type="match status" value="1"/>
</dbReference>
<dbReference type="GO" id="GO:0003735">
    <property type="term" value="F:structural constituent of ribosome"/>
    <property type="evidence" value="ECO:0007669"/>
    <property type="project" value="InterPro"/>
</dbReference>
<keyword evidence="3" id="KW-0687">Ribonucleoprotein</keyword>
<comment type="similarity">
    <text evidence="1">Belongs to the universal ribosomal protein uL23 family.</text>
</comment>
<keyword evidence="2 5" id="KW-0689">Ribosomal protein</keyword>
<evidence type="ECO:0000256" key="4">
    <source>
        <dbReference type="ARBA" id="ARBA00035481"/>
    </source>
</evidence>
<dbReference type="AlphaFoldDB" id="A0A2J0Q8B8"/>
<gene>
    <name evidence="5" type="primary">rplW</name>
    <name evidence="5" type="ORF">COV29_01220</name>
</gene>
<dbReference type="Gene3D" id="3.30.70.330">
    <property type="match status" value="1"/>
</dbReference>
<dbReference type="EMBL" id="PCXQ01000003">
    <property type="protein sequence ID" value="PJE51386.1"/>
    <property type="molecule type" value="Genomic_DNA"/>
</dbReference>
<dbReference type="InterPro" id="IPR013025">
    <property type="entry name" value="Ribosomal_uL23-like"/>
</dbReference>
<sequence>MLGASNQYVFKVAKTSSKLEIKKSIEELYNVEVEKVNVVNLPAKKRRLGKQIGIRPGVKKAVVTLKSGSSIQLN</sequence>
<proteinExistence type="inferred from homology"/>